<gene>
    <name evidence="2" type="ORF">CC86DRAFT_264582</name>
</gene>
<protein>
    <recommendedName>
        <fullName evidence="1">BTB domain-containing protein</fullName>
    </recommendedName>
</protein>
<dbReference type="Gene3D" id="3.30.710.10">
    <property type="entry name" value="Potassium Channel Kv1.1, Chain A"/>
    <property type="match status" value="1"/>
</dbReference>
<dbReference type="PANTHER" id="PTHR47843">
    <property type="entry name" value="BTB DOMAIN-CONTAINING PROTEIN-RELATED"/>
    <property type="match status" value="1"/>
</dbReference>
<organism evidence="2 3">
    <name type="scientific">Ophiobolus disseminans</name>
    <dbReference type="NCBI Taxonomy" id="1469910"/>
    <lineage>
        <taxon>Eukaryota</taxon>
        <taxon>Fungi</taxon>
        <taxon>Dikarya</taxon>
        <taxon>Ascomycota</taxon>
        <taxon>Pezizomycotina</taxon>
        <taxon>Dothideomycetes</taxon>
        <taxon>Pleosporomycetidae</taxon>
        <taxon>Pleosporales</taxon>
        <taxon>Pleosporineae</taxon>
        <taxon>Phaeosphaeriaceae</taxon>
        <taxon>Ophiobolus</taxon>
    </lineage>
</organism>
<dbReference type="InterPro" id="IPR011333">
    <property type="entry name" value="SKP1/BTB/POZ_sf"/>
</dbReference>
<feature type="non-terminal residue" evidence="2">
    <location>
        <position position="197"/>
    </location>
</feature>
<feature type="domain" description="BTB" evidence="1">
    <location>
        <begin position="5"/>
        <end position="70"/>
    </location>
</feature>
<dbReference type="PANTHER" id="PTHR47843:SF2">
    <property type="entry name" value="BTB DOMAIN-CONTAINING PROTEIN"/>
    <property type="match status" value="1"/>
</dbReference>
<evidence type="ECO:0000313" key="2">
    <source>
        <dbReference type="EMBL" id="KAF2827442.1"/>
    </source>
</evidence>
<sequence length="197" mass="22653">HVNTSIICVIVGSEVKIQEFLVHEGLICGRSDFFKNAPKEPWVEANERKVMLAEEDPDIFALYLELLYTSFDECIVLSKLYVLAEMLMDDNTKNLVLSAMVAKSNEVYTDGKLWYPGVNCAKIIYEGTREGSPARRLLVEFYTDNNISNFRATKSEYVLKDFLLDLAINLTETRPLLHNFKKARTDLEQQEKDCKKK</sequence>
<name>A0A6A7A2A3_9PLEO</name>
<proteinExistence type="predicted"/>
<dbReference type="InterPro" id="IPR000210">
    <property type="entry name" value="BTB/POZ_dom"/>
</dbReference>
<dbReference type="AlphaFoldDB" id="A0A6A7A2A3"/>
<accession>A0A6A7A2A3</accession>
<evidence type="ECO:0000313" key="3">
    <source>
        <dbReference type="Proteomes" id="UP000799424"/>
    </source>
</evidence>
<dbReference type="CDD" id="cd18186">
    <property type="entry name" value="BTB_POZ_ZBTB_KLHL-like"/>
    <property type="match status" value="1"/>
</dbReference>
<dbReference type="OrthoDB" id="1022638at2759"/>
<feature type="non-terminal residue" evidence="2">
    <location>
        <position position="1"/>
    </location>
</feature>
<evidence type="ECO:0000259" key="1">
    <source>
        <dbReference type="PROSITE" id="PS50097"/>
    </source>
</evidence>
<reference evidence="2" key="1">
    <citation type="journal article" date="2020" name="Stud. Mycol.">
        <title>101 Dothideomycetes genomes: a test case for predicting lifestyles and emergence of pathogens.</title>
        <authorList>
            <person name="Haridas S."/>
            <person name="Albert R."/>
            <person name="Binder M."/>
            <person name="Bloem J."/>
            <person name="Labutti K."/>
            <person name="Salamov A."/>
            <person name="Andreopoulos B."/>
            <person name="Baker S."/>
            <person name="Barry K."/>
            <person name="Bills G."/>
            <person name="Bluhm B."/>
            <person name="Cannon C."/>
            <person name="Castanera R."/>
            <person name="Culley D."/>
            <person name="Daum C."/>
            <person name="Ezra D."/>
            <person name="Gonzalez J."/>
            <person name="Henrissat B."/>
            <person name="Kuo A."/>
            <person name="Liang C."/>
            <person name="Lipzen A."/>
            <person name="Lutzoni F."/>
            <person name="Magnuson J."/>
            <person name="Mondo S."/>
            <person name="Nolan M."/>
            <person name="Ohm R."/>
            <person name="Pangilinan J."/>
            <person name="Park H.-J."/>
            <person name="Ramirez L."/>
            <person name="Alfaro M."/>
            <person name="Sun H."/>
            <person name="Tritt A."/>
            <person name="Yoshinaga Y."/>
            <person name="Zwiers L.-H."/>
            <person name="Turgeon B."/>
            <person name="Goodwin S."/>
            <person name="Spatafora J."/>
            <person name="Crous P."/>
            <person name="Grigoriev I."/>
        </authorList>
    </citation>
    <scope>NUCLEOTIDE SEQUENCE</scope>
    <source>
        <strain evidence="2">CBS 113818</strain>
    </source>
</reference>
<dbReference type="EMBL" id="MU006224">
    <property type="protein sequence ID" value="KAF2827442.1"/>
    <property type="molecule type" value="Genomic_DNA"/>
</dbReference>
<dbReference type="PROSITE" id="PS50097">
    <property type="entry name" value="BTB"/>
    <property type="match status" value="1"/>
</dbReference>
<dbReference type="Proteomes" id="UP000799424">
    <property type="component" value="Unassembled WGS sequence"/>
</dbReference>
<dbReference type="SUPFAM" id="SSF54695">
    <property type="entry name" value="POZ domain"/>
    <property type="match status" value="1"/>
</dbReference>
<keyword evidence="3" id="KW-1185">Reference proteome</keyword>